<feature type="transmembrane region" description="Helical" evidence="8">
    <location>
        <begin position="338"/>
        <end position="358"/>
    </location>
</feature>
<evidence type="ECO:0000256" key="7">
    <source>
        <dbReference type="ARBA" id="ARBA00023136"/>
    </source>
</evidence>
<dbReference type="SUPFAM" id="SSF144083">
    <property type="entry name" value="Magnesium transport protein CorA, transmembrane region"/>
    <property type="match status" value="1"/>
</dbReference>
<comment type="caution">
    <text evidence="10">The sequence shown here is derived from an EMBL/GenBank/DDBJ whole genome shotgun (WGS) entry which is preliminary data.</text>
</comment>
<dbReference type="PANTHER" id="PTHR46494:SF1">
    <property type="entry name" value="CORA FAMILY METAL ION TRANSPORTER (EUROFUNG)"/>
    <property type="match status" value="1"/>
</dbReference>
<evidence type="ECO:0000256" key="6">
    <source>
        <dbReference type="ARBA" id="ARBA00022989"/>
    </source>
</evidence>
<reference evidence="10" key="1">
    <citation type="journal article" date="2014" name="Int. J. Syst. Evol. Microbiol.">
        <title>Complete genome sequence of Corynebacterium casei LMG S-19264T (=DSM 44701T), isolated from a smear-ripened cheese.</title>
        <authorList>
            <consortium name="US DOE Joint Genome Institute (JGI-PGF)"/>
            <person name="Walter F."/>
            <person name="Albersmeier A."/>
            <person name="Kalinowski J."/>
            <person name="Ruckert C."/>
        </authorList>
    </citation>
    <scope>NUCLEOTIDE SEQUENCE</scope>
    <source>
        <strain evidence="10">KCTC 42249</strain>
    </source>
</reference>
<organism evidence="10 11">
    <name type="scientific">Tianweitania populi</name>
    <dbReference type="NCBI Taxonomy" id="1607949"/>
    <lineage>
        <taxon>Bacteria</taxon>
        <taxon>Pseudomonadati</taxon>
        <taxon>Pseudomonadota</taxon>
        <taxon>Alphaproteobacteria</taxon>
        <taxon>Hyphomicrobiales</taxon>
        <taxon>Phyllobacteriaceae</taxon>
        <taxon>Tianweitania</taxon>
    </lineage>
</organism>
<keyword evidence="8" id="KW-0406">Ion transport</keyword>
<dbReference type="InterPro" id="IPR045861">
    <property type="entry name" value="CorA_cytoplasmic_dom"/>
</dbReference>
<evidence type="ECO:0000256" key="9">
    <source>
        <dbReference type="SAM" id="MobiDB-lite"/>
    </source>
</evidence>
<keyword evidence="3 8" id="KW-0813">Transport</keyword>
<evidence type="ECO:0000256" key="2">
    <source>
        <dbReference type="ARBA" id="ARBA00009765"/>
    </source>
</evidence>
<evidence type="ECO:0000313" key="11">
    <source>
        <dbReference type="Proteomes" id="UP000630142"/>
    </source>
</evidence>
<dbReference type="Pfam" id="PF01544">
    <property type="entry name" value="CorA"/>
    <property type="match status" value="1"/>
</dbReference>
<evidence type="ECO:0000256" key="1">
    <source>
        <dbReference type="ARBA" id="ARBA00004651"/>
    </source>
</evidence>
<dbReference type="GO" id="GO:0000287">
    <property type="term" value="F:magnesium ion binding"/>
    <property type="evidence" value="ECO:0007669"/>
    <property type="project" value="TreeGrafter"/>
</dbReference>
<dbReference type="GO" id="GO:0050897">
    <property type="term" value="F:cobalt ion binding"/>
    <property type="evidence" value="ECO:0007669"/>
    <property type="project" value="TreeGrafter"/>
</dbReference>
<dbReference type="Proteomes" id="UP000630142">
    <property type="component" value="Unassembled WGS sequence"/>
</dbReference>
<evidence type="ECO:0000256" key="5">
    <source>
        <dbReference type="ARBA" id="ARBA00022692"/>
    </source>
</evidence>
<dbReference type="Gene3D" id="3.30.460.20">
    <property type="entry name" value="CorA soluble domain-like"/>
    <property type="match status" value="1"/>
</dbReference>
<dbReference type="Gene3D" id="1.20.58.340">
    <property type="entry name" value="Magnesium transport protein CorA, transmembrane region"/>
    <property type="match status" value="2"/>
</dbReference>
<dbReference type="SUPFAM" id="SSF143865">
    <property type="entry name" value="CorA soluble domain-like"/>
    <property type="match status" value="1"/>
</dbReference>
<dbReference type="GO" id="GO:0015087">
    <property type="term" value="F:cobalt ion transmembrane transporter activity"/>
    <property type="evidence" value="ECO:0007669"/>
    <property type="project" value="UniProtKB-UniRule"/>
</dbReference>
<keyword evidence="11" id="KW-1185">Reference proteome</keyword>
<comment type="subcellular location">
    <subcellularLocation>
        <location evidence="1">Cell membrane</location>
        <topology evidence="1">Multi-pass membrane protein</topology>
    </subcellularLocation>
    <subcellularLocation>
        <location evidence="8">Membrane</location>
        <topology evidence="8">Multi-pass membrane protein</topology>
    </subcellularLocation>
</comment>
<keyword evidence="7 8" id="KW-0472">Membrane</keyword>
<reference evidence="10" key="2">
    <citation type="submission" date="2020-09" db="EMBL/GenBank/DDBJ databases">
        <authorList>
            <person name="Sun Q."/>
            <person name="Kim S."/>
        </authorList>
    </citation>
    <scope>NUCLEOTIDE SEQUENCE</scope>
    <source>
        <strain evidence="10">KCTC 42249</strain>
    </source>
</reference>
<feature type="region of interest" description="Disordered" evidence="9">
    <location>
        <begin position="1"/>
        <end position="27"/>
    </location>
</feature>
<comment type="function">
    <text evidence="8">Mediates influx of magnesium ions.</text>
</comment>
<evidence type="ECO:0000256" key="3">
    <source>
        <dbReference type="ARBA" id="ARBA00022448"/>
    </source>
</evidence>
<dbReference type="InterPro" id="IPR004488">
    <property type="entry name" value="Mg/Co-transport_prot_CorA"/>
</dbReference>
<dbReference type="PANTHER" id="PTHR46494">
    <property type="entry name" value="CORA FAMILY METAL ION TRANSPORTER (EUROFUNG)"/>
    <property type="match status" value="1"/>
</dbReference>
<dbReference type="AlphaFoldDB" id="A0A8J3DVU8"/>
<keyword evidence="4 8" id="KW-1003">Cell membrane</keyword>
<protein>
    <recommendedName>
        <fullName evidence="8">Magnesium transport protein CorA</fullName>
    </recommendedName>
</protein>
<dbReference type="EMBL" id="BMZQ01000002">
    <property type="protein sequence ID" value="GHD15476.1"/>
    <property type="molecule type" value="Genomic_DNA"/>
</dbReference>
<sequence>MTEKSSVRRHGRRRVKRSPVGASPGTLIADPSAIPSTLSATVMSPQGYKVYPSVNLEDIRRLKAEWPAIWVDCVGLGDVSLIADLGKIFDLHALALEDTVNTGQRPKSDFYDEHAFVVLYAIDDDQTHRYEQIGVFFGEGFVITFGERPGDPFDPVRKRIEANGGNRLRARKADYLAYALIDAVVDSYFPHVEATGAAIDQIEDDMVACWERGQLADLHRIRHNLIAFKRWLWPLRDAISGLLRSDAPFLTAETKIYLRDTLDHVASAIEIVETYRETVTGLIEMHMSMAQAKTNEVINLLTIVSAIFIPLTFLAGVWGMNFDPQVSPWNMPELQWYYGYPAALTSMAVIGVLLFLYFRWRRWL</sequence>
<dbReference type="InterPro" id="IPR045863">
    <property type="entry name" value="CorA_TM1_TM2"/>
</dbReference>
<dbReference type="InterPro" id="IPR002523">
    <property type="entry name" value="MgTranspt_CorA/ZnTranspt_ZntB"/>
</dbReference>
<dbReference type="FunFam" id="1.20.58.340:FF:000012">
    <property type="entry name" value="Magnesium transport protein CorA"/>
    <property type="match status" value="1"/>
</dbReference>
<comment type="similarity">
    <text evidence="2 8">Belongs to the CorA metal ion transporter (MIT) (TC 1.A.35) family.</text>
</comment>
<dbReference type="CDD" id="cd12828">
    <property type="entry name" value="TmCorA-like_1"/>
    <property type="match status" value="1"/>
</dbReference>
<name>A0A8J3DVU8_9HYPH</name>
<dbReference type="RefSeq" id="WP_189503851.1">
    <property type="nucleotide sequence ID" value="NZ_BMZQ01000002.1"/>
</dbReference>
<gene>
    <name evidence="8 10" type="primary">corA</name>
    <name evidence="10" type="ORF">GCM10016234_22410</name>
</gene>
<evidence type="ECO:0000313" key="10">
    <source>
        <dbReference type="EMBL" id="GHD15476.1"/>
    </source>
</evidence>
<dbReference type="NCBIfam" id="TIGR00383">
    <property type="entry name" value="corA"/>
    <property type="match status" value="1"/>
</dbReference>
<keyword evidence="5 8" id="KW-0812">Transmembrane</keyword>
<accession>A0A8J3DVU8</accession>
<dbReference type="GO" id="GO:0015095">
    <property type="term" value="F:magnesium ion transmembrane transporter activity"/>
    <property type="evidence" value="ECO:0007669"/>
    <property type="project" value="UniProtKB-UniRule"/>
</dbReference>
<keyword evidence="6 8" id="KW-1133">Transmembrane helix</keyword>
<evidence type="ECO:0000256" key="4">
    <source>
        <dbReference type="ARBA" id="ARBA00022475"/>
    </source>
</evidence>
<evidence type="ECO:0000256" key="8">
    <source>
        <dbReference type="RuleBase" id="RU362010"/>
    </source>
</evidence>
<proteinExistence type="inferred from homology"/>
<keyword evidence="8" id="KW-0460">Magnesium</keyword>
<feature type="transmembrane region" description="Helical" evidence="8">
    <location>
        <begin position="297"/>
        <end position="318"/>
    </location>
</feature>
<feature type="compositionally biased region" description="Basic residues" evidence="9">
    <location>
        <begin position="7"/>
        <end position="17"/>
    </location>
</feature>
<dbReference type="GO" id="GO:0005886">
    <property type="term" value="C:plasma membrane"/>
    <property type="evidence" value="ECO:0007669"/>
    <property type="project" value="UniProtKB-SubCell"/>
</dbReference>